<protein>
    <submittedName>
        <fullName evidence="6">ARM repeat superfamily protein</fullName>
    </submittedName>
</protein>
<evidence type="ECO:0000313" key="6">
    <source>
        <dbReference type="EMBL" id="KAL2534270.1"/>
    </source>
</evidence>
<name>A0ABD1VA97_9LAMI</name>
<keyword evidence="7" id="KW-1185">Reference proteome</keyword>
<keyword evidence="3" id="KW-0963">Cytoplasm</keyword>
<gene>
    <name evidence="6" type="ORF">Adt_07621</name>
</gene>
<keyword evidence="5" id="KW-0539">Nucleus</keyword>
<dbReference type="SUPFAM" id="SSF48371">
    <property type="entry name" value="ARM repeat"/>
    <property type="match status" value="1"/>
</dbReference>
<organism evidence="6 7">
    <name type="scientific">Abeliophyllum distichum</name>
    <dbReference type="NCBI Taxonomy" id="126358"/>
    <lineage>
        <taxon>Eukaryota</taxon>
        <taxon>Viridiplantae</taxon>
        <taxon>Streptophyta</taxon>
        <taxon>Embryophyta</taxon>
        <taxon>Tracheophyta</taxon>
        <taxon>Spermatophyta</taxon>
        <taxon>Magnoliopsida</taxon>
        <taxon>eudicotyledons</taxon>
        <taxon>Gunneridae</taxon>
        <taxon>Pentapetalae</taxon>
        <taxon>asterids</taxon>
        <taxon>lamiids</taxon>
        <taxon>Lamiales</taxon>
        <taxon>Oleaceae</taxon>
        <taxon>Forsythieae</taxon>
        <taxon>Abeliophyllum</taxon>
    </lineage>
</organism>
<sequence>MARAFSNPEQVKVNNSINWHVPSIIFILFVGEASTHSSGGYSQKRDEFITVQATAVIGSFACGLESRVMAVLEAEVFPLLSNLISHPIEKVVDDGAHSLKLIYQSRLSSKFDFLKEKIMKFLIYLLNSKNE</sequence>
<dbReference type="GO" id="GO:0005634">
    <property type="term" value="C:nucleus"/>
    <property type="evidence" value="ECO:0007669"/>
    <property type="project" value="UniProtKB-SubCell"/>
</dbReference>
<dbReference type="PANTHER" id="PTHR15651">
    <property type="entry name" value="ARMADILLO REPEAT-CONTAINING PROTEIN 8"/>
    <property type="match status" value="1"/>
</dbReference>
<evidence type="ECO:0000256" key="2">
    <source>
        <dbReference type="ARBA" id="ARBA00004496"/>
    </source>
</evidence>
<dbReference type="InterPro" id="IPR038739">
    <property type="entry name" value="ARMC8/Vid28"/>
</dbReference>
<keyword evidence="4" id="KW-0677">Repeat</keyword>
<evidence type="ECO:0000256" key="1">
    <source>
        <dbReference type="ARBA" id="ARBA00004123"/>
    </source>
</evidence>
<evidence type="ECO:0000256" key="5">
    <source>
        <dbReference type="ARBA" id="ARBA00023242"/>
    </source>
</evidence>
<accession>A0ABD1VA97</accession>
<evidence type="ECO:0000256" key="4">
    <source>
        <dbReference type="ARBA" id="ARBA00022737"/>
    </source>
</evidence>
<dbReference type="EMBL" id="JBFOLK010000002">
    <property type="protein sequence ID" value="KAL2534270.1"/>
    <property type="molecule type" value="Genomic_DNA"/>
</dbReference>
<proteinExistence type="predicted"/>
<dbReference type="Gene3D" id="1.25.10.10">
    <property type="entry name" value="Leucine-rich Repeat Variant"/>
    <property type="match status" value="1"/>
</dbReference>
<dbReference type="InterPro" id="IPR016024">
    <property type="entry name" value="ARM-type_fold"/>
</dbReference>
<reference evidence="7" key="1">
    <citation type="submission" date="2024-07" db="EMBL/GenBank/DDBJ databases">
        <title>Two chromosome-level genome assemblies of Korean endemic species Abeliophyllum distichum and Forsythia ovata (Oleaceae).</title>
        <authorList>
            <person name="Jang H."/>
        </authorList>
    </citation>
    <scope>NUCLEOTIDE SEQUENCE [LARGE SCALE GENOMIC DNA]</scope>
</reference>
<dbReference type="AlphaFoldDB" id="A0ABD1VA97"/>
<comment type="caution">
    <text evidence="6">The sequence shown here is derived from an EMBL/GenBank/DDBJ whole genome shotgun (WGS) entry which is preliminary data.</text>
</comment>
<evidence type="ECO:0000256" key="3">
    <source>
        <dbReference type="ARBA" id="ARBA00022490"/>
    </source>
</evidence>
<dbReference type="InterPro" id="IPR011989">
    <property type="entry name" value="ARM-like"/>
</dbReference>
<dbReference type="GO" id="GO:0005737">
    <property type="term" value="C:cytoplasm"/>
    <property type="evidence" value="ECO:0007669"/>
    <property type="project" value="UniProtKB-SubCell"/>
</dbReference>
<comment type="subcellular location">
    <subcellularLocation>
        <location evidence="2">Cytoplasm</location>
    </subcellularLocation>
    <subcellularLocation>
        <location evidence="1">Nucleus</location>
    </subcellularLocation>
</comment>
<evidence type="ECO:0000313" key="7">
    <source>
        <dbReference type="Proteomes" id="UP001604336"/>
    </source>
</evidence>
<dbReference type="PANTHER" id="PTHR15651:SF7">
    <property type="entry name" value="ARMADILLO REPEAT-CONTAINING PROTEIN 8"/>
    <property type="match status" value="1"/>
</dbReference>
<dbReference type="Proteomes" id="UP001604336">
    <property type="component" value="Unassembled WGS sequence"/>
</dbReference>